<reference evidence="2" key="1">
    <citation type="journal article" date="2020" name="Stud. Mycol.">
        <title>101 Dothideomycetes genomes: a test case for predicting lifestyles and emergence of pathogens.</title>
        <authorList>
            <person name="Haridas S."/>
            <person name="Albert R."/>
            <person name="Binder M."/>
            <person name="Bloem J."/>
            <person name="Labutti K."/>
            <person name="Salamov A."/>
            <person name="Andreopoulos B."/>
            <person name="Baker S."/>
            <person name="Barry K."/>
            <person name="Bills G."/>
            <person name="Bluhm B."/>
            <person name="Cannon C."/>
            <person name="Castanera R."/>
            <person name="Culley D."/>
            <person name="Daum C."/>
            <person name="Ezra D."/>
            <person name="Gonzalez J."/>
            <person name="Henrissat B."/>
            <person name="Kuo A."/>
            <person name="Liang C."/>
            <person name="Lipzen A."/>
            <person name="Lutzoni F."/>
            <person name="Magnuson J."/>
            <person name="Mondo S."/>
            <person name="Nolan M."/>
            <person name="Ohm R."/>
            <person name="Pangilinan J."/>
            <person name="Park H.-J."/>
            <person name="Ramirez L."/>
            <person name="Alfaro M."/>
            <person name="Sun H."/>
            <person name="Tritt A."/>
            <person name="Yoshinaga Y."/>
            <person name="Zwiers L.-H."/>
            <person name="Turgeon B."/>
            <person name="Goodwin S."/>
            <person name="Spatafora J."/>
            <person name="Crous P."/>
            <person name="Grigoriev I."/>
        </authorList>
    </citation>
    <scope>NUCLEOTIDE SEQUENCE</scope>
    <source>
        <strain evidence="2">CBS 207.26</strain>
    </source>
</reference>
<gene>
    <name evidence="2" type="ORF">K469DRAFT_349565</name>
</gene>
<keyword evidence="3" id="KW-1185">Reference proteome</keyword>
<evidence type="ECO:0000313" key="3">
    <source>
        <dbReference type="Proteomes" id="UP000800200"/>
    </source>
</evidence>
<feature type="region of interest" description="Disordered" evidence="1">
    <location>
        <begin position="343"/>
        <end position="371"/>
    </location>
</feature>
<sequence>MPVRHPPHDVFEVTNFGIIANISTELSVCAQYIYLSNIPFPFSHFQRESYSTQDAPSKPHPKIYLTTQQRNTTRKMIASAASPVLSRQSSTNFRFHIENVSAYHEDPMAEMGRDRSHLAPPRDYHRARFFPASPPSLSYGCRHIENLNEYNTEQERAQNQPIQEQDDAIINIPFPPLLPPSEIGCVHIENVDEFYAQTILQLELDAFFSPPPPSSPSGCQHIEDLAQHLAGPGIVRGQSLDQTIADPCSPRALTSPCGCKHIGHLVEHEAELVEHPKVRQRAQTYVMTNPIQTYDDSLDIVHEYPLPGINLPIRPRACILPIQSLPRRTSEEEQEYRRAMARTTEEALERVRESSEEKVRKETEKNKRKAPVQLMEPIRLFQWGD</sequence>
<protein>
    <submittedName>
        <fullName evidence="2">Uncharacterized protein</fullName>
    </submittedName>
</protein>
<proteinExistence type="predicted"/>
<feature type="compositionally biased region" description="Basic and acidic residues" evidence="1">
    <location>
        <begin position="343"/>
        <end position="365"/>
    </location>
</feature>
<organism evidence="2 3">
    <name type="scientific">Zopfia rhizophila CBS 207.26</name>
    <dbReference type="NCBI Taxonomy" id="1314779"/>
    <lineage>
        <taxon>Eukaryota</taxon>
        <taxon>Fungi</taxon>
        <taxon>Dikarya</taxon>
        <taxon>Ascomycota</taxon>
        <taxon>Pezizomycotina</taxon>
        <taxon>Dothideomycetes</taxon>
        <taxon>Dothideomycetes incertae sedis</taxon>
        <taxon>Zopfiaceae</taxon>
        <taxon>Zopfia</taxon>
    </lineage>
</organism>
<evidence type="ECO:0000256" key="1">
    <source>
        <dbReference type="SAM" id="MobiDB-lite"/>
    </source>
</evidence>
<evidence type="ECO:0000313" key="2">
    <source>
        <dbReference type="EMBL" id="KAF2177856.1"/>
    </source>
</evidence>
<dbReference type="Proteomes" id="UP000800200">
    <property type="component" value="Unassembled WGS sequence"/>
</dbReference>
<dbReference type="AlphaFoldDB" id="A0A6A6DJV9"/>
<accession>A0A6A6DJV9</accession>
<dbReference type="EMBL" id="ML994681">
    <property type="protein sequence ID" value="KAF2177856.1"/>
    <property type="molecule type" value="Genomic_DNA"/>
</dbReference>
<name>A0A6A6DJV9_9PEZI</name>